<comment type="similarity">
    <text evidence="2">Belongs to the UPF0057 (PMP3) family.</text>
</comment>
<dbReference type="GO" id="GO:0016020">
    <property type="term" value="C:membrane"/>
    <property type="evidence" value="ECO:0007669"/>
    <property type="project" value="UniProtKB-SubCell"/>
</dbReference>
<evidence type="ECO:0000313" key="8">
    <source>
        <dbReference type="EMBL" id="CDY71166.1"/>
    </source>
</evidence>
<feature type="transmembrane region" description="Helical" evidence="6">
    <location>
        <begin position="28"/>
        <end position="50"/>
    </location>
</feature>
<dbReference type="PANTHER" id="PTHR21659">
    <property type="entry name" value="HYDROPHOBIC PROTEIN RCI2 LOW TEMPERATURE AND SALT RESPONSIVE PROTEIN LTI6 -RELATED"/>
    <property type="match status" value="1"/>
</dbReference>
<proteinExistence type="inferred from homology"/>
<reference evidence="7" key="3">
    <citation type="submission" date="2021-01" db="EMBL/GenBank/DDBJ databases">
        <authorList>
            <consortium name="Genoscope - CEA"/>
            <person name="William W."/>
        </authorList>
    </citation>
    <scope>NUCLEOTIDE SEQUENCE</scope>
</reference>
<keyword evidence="5 6" id="KW-0472">Membrane</keyword>
<protein>
    <submittedName>
        <fullName evidence="7">(rape) hypothetical protein</fullName>
    </submittedName>
    <submittedName>
        <fullName evidence="8">BnaCnng71680D protein</fullName>
    </submittedName>
</protein>
<dbReference type="EMBL" id="HG994373">
    <property type="protein sequence ID" value="CAF1727556.1"/>
    <property type="molecule type" value="Genomic_DNA"/>
</dbReference>
<keyword evidence="4 6" id="KW-1133">Transmembrane helix</keyword>
<keyword evidence="3 6" id="KW-0812">Transmembrane</keyword>
<dbReference type="PaxDb" id="3708-A0A078K007"/>
<name>A0A078K007_BRANA</name>
<dbReference type="OMA" id="CAIFMPP"/>
<evidence type="ECO:0000256" key="2">
    <source>
        <dbReference type="ARBA" id="ARBA00009530"/>
    </source>
</evidence>
<dbReference type="Pfam" id="PF01679">
    <property type="entry name" value="Pmp3"/>
    <property type="match status" value="1"/>
</dbReference>
<organism evidence="8">
    <name type="scientific">Brassica napus</name>
    <name type="common">Rape</name>
    <dbReference type="NCBI Taxonomy" id="3708"/>
    <lineage>
        <taxon>Eukaryota</taxon>
        <taxon>Viridiplantae</taxon>
        <taxon>Streptophyta</taxon>
        <taxon>Embryophyta</taxon>
        <taxon>Tracheophyta</taxon>
        <taxon>Spermatophyta</taxon>
        <taxon>Magnoliopsida</taxon>
        <taxon>eudicotyledons</taxon>
        <taxon>Gunneridae</taxon>
        <taxon>Pentapetalae</taxon>
        <taxon>rosids</taxon>
        <taxon>malvids</taxon>
        <taxon>Brassicales</taxon>
        <taxon>Brassicaceae</taxon>
        <taxon>Brassiceae</taxon>
        <taxon>Brassica</taxon>
    </lineage>
</organism>
<evidence type="ECO:0000256" key="6">
    <source>
        <dbReference type="SAM" id="Phobius"/>
    </source>
</evidence>
<reference evidence="8" key="2">
    <citation type="submission" date="2014-06" db="EMBL/GenBank/DDBJ databases">
        <authorList>
            <person name="Genoscope - CEA"/>
        </authorList>
    </citation>
    <scope>NUCLEOTIDE SEQUENCE</scope>
</reference>
<dbReference type="Proteomes" id="UP001295469">
    <property type="component" value="Chromosome C09"/>
</dbReference>
<accession>A0A078K007</accession>
<dbReference type="EMBL" id="LK044749">
    <property type="protein sequence ID" value="CDY71166.1"/>
    <property type="molecule type" value="Genomic_DNA"/>
</dbReference>
<dbReference type="Gramene" id="CDY71166">
    <property type="protein sequence ID" value="CDY71166"/>
    <property type="gene ID" value="GSBRNA2T00011776001"/>
</dbReference>
<evidence type="ECO:0000313" key="7">
    <source>
        <dbReference type="EMBL" id="CAF1727556.1"/>
    </source>
</evidence>
<evidence type="ECO:0000256" key="3">
    <source>
        <dbReference type="ARBA" id="ARBA00022692"/>
    </source>
</evidence>
<comment type="subcellular location">
    <subcellularLocation>
        <location evidence="1">Membrane</location>
    </subcellularLocation>
</comment>
<evidence type="ECO:0000256" key="4">
    <source>
        <dbReference type="ARBA" id="ARBA00022989"/>
    </source>
</evidence>
<evidence type="ECO:0000256" key="1">
    <source>
        <dbReference type="ARBA" id="ARBA00004370"/>
    </source>
</evidence>
<evidence type="ECO:0000256" key="5">
    <source>
        <dbReference type="ARBA" id="ARBA00023136"/>
    </source>
</evidence>
<sequence>MGSFIEILCAIFMPPVGVFLRFGCGLEFWLSLLLTFLGFVPGMVYAIWVLTK</sequence>
<gene>
    <name evidence="8" type="primary">BnaCnng71680D</name>
    <name evidence="7" type="ORF">DARMORV10_C09P23660.1</name>
    <name evidence="8" type="ORF">GSBRNA2T00011776001</name>
</gene>
<reference evidence="8" key="1">
    <citation type="journal article" date="2014" name="Science">
        <title>Plant genetics. Early allopolyploid evolution in the post-Neolithic Brassica napus oilseed genome.</title>
        <authorList>
            <person name="Chalhoub B."/>
            <person name="Denoeud F."/>
            <person name="Liu S."/>
            <person name="Parkin I.A."/>
            <person name="Tang H."/>
            <person name="Wang X."/>
            <person name="Chiquet J."/>
            <person name="Belcram H."/>
            <person name="Tong C."/>
            <person name="Samans B."/>
            <person name="Correa M."/>
            <person name="Da Silva C."/>
            <person name="Just J."/>
            <person name="Falentin C."/>
            <person name="Koh C.S."/>
            <person name="Le Clainche I."/>
            <person name="Bernard M."/>
            <person name="Bento P."/>
            <person name="Noel B."/>
            <person name="Labadie K."/>
            <person name="Alberti A."/>
            <person name="Charles M."/>
            <person name="Arnaud D."/>
            <person name="Guo H."/>
            <person name="Daviaud C."/>
            <person name="Alamery S."/>
            <person name="Jabbari K."/>
            <person name="Zhao M."/>
            <person name="Edger P.P."/>
            <person name="Chelaifa H."/>
            <person name="Tack D."/>
            <person name="Lassalle G."/>
            <person name="Mestiri I."/>
            <person name="Schnel N."/>
            <person name="Le Paslier M.C."/>
            <person name="Fan G."/>
            <person name="Renault V."/>
            <person name="Bayer P.E."/>
            <person name="Golicz A.A."/>
            <person name="Manoli S."/>
            <person name="Lee T.H."/>
            <person name="Thi V.H."/>
            <person name="Chalabi S."/>
            <person name="Hu Q."/>
            <person name="Fan C."/>
            <person name="Tollenaere R."/>
            <person name="Lu Y."/>
            <person name="Battail C."/>
            <person name="Shen J."/>
            <person name="Sidebottom C.H."/>
            <person name="Wang X."/>
            <person name="Canaguier A."/>
            <person name="Chauveau A."/>
            <person name="Berard A."/>
            <person name="Deniot G."/>
            <person name="Guan M."/>
            <person name="Liu Z."/>
            <person name="Sun F."/>
            <person name="Lim Y.P."/>
            <person name="Lyons E."/>
            <person name="Town C.D."/>
            <person name="Bancroft I."/>
            <person name="Wang X."/>
            <person name="Meng J."/>
            <person name="Ma J."/>
            <person name="Pires J.C."/>
            <person name="King G.J."/>
            <person name="Brunel D."/>
            <person name="Delourme R."/>
            <person name="Renard M."/>
            <person name="Aury J.M."/>
            <person name="Adams K.L."/>
            <person name="Batley J."/>
            <person name="Snowdon R.J."/>
            <person name="Tost J."/>
            <person name="Edwards D."/>
            <person name="Zhou Y."/>
            <person name="Hua W."/>
            <person name="Sharpe A.G."/>
            <person name="Paterson A.H."/>
            <person name="Guan C."/>
            <person name="Wincker P."/>
        </authorList>
    </citation>
    <scope>NUCLEOTIDE SEQUENCE [LARGE SCALE GENOMIC DNA]</scope>
</reference>
<dbReference type="AlphaFoldDB" id="A0A078K007"/>
<dbReference type="PANTHER" id="PTHR21659:SF117">
    <property type="entry name" value="OS03G0286900 PROTEIN"/>
    <property type="match status" value="1"/>
</dbReference>
<dbReference type="InterPro" id="IPR000612">
    <property type="entry name" value="PMP3"/>
</dbReference>